<accession>A0A7J6QZR9</accession>
<comment type="caution">
    <text evidence="1">The sequence shown here is derived from an EMBL/GenBank/DDBJ whole genome shotgun (WGS) entry which is preliminary data.</text>
</comment>
<sequence length="137" mass="15481">MRGRLPETVCSSVGRSGRNRVQRARRRSCRSLAISSCATFALLQSSRDKSITMYSNVLPWTRWAVKAAPISSDLLCNREDRDLFTGAVKQNAYPEAWCARSIRLRAQRHFHHGRGAPYEVHHSPEISVEDEGLNIEG</sequence>
<gene>
    <name evidence="1" type="ORF">FOZ62_007114</name>
</gene>
<reference evidence="1 2" key="1">
    <citation type="submission" date="2020-04" db="EMBL/GenBank/DDBJ databases">
        <title>Perkinsus olseni comparative genomics.</title>
        <authorList>
            <person name="Bogema D.R."/>
        </authorList>
    </citation>
    <scope>NUCLEOTIDE SEQUENCE [LARGE SCALE GENOMIC DNA]</scope>
    <source>
        <strain evidence="1">ATCC PRA-205</strain>
    </source>
</reference>
<evidence type="ECO:0000313" key="1">
    <source>
        <dbReference type="EMBL" id="KAF4713631.1"/>
    </source>
</evidence>
<protein>
    <submittedName>
        <fullName evidence="1">Uncharacterized protein</fullName>
    </submittedName>
</protein>
<organism evidence="1 2">
    <name type="scientific">Perkinsus olseni</name>
    <name type="common">Perkinsus atlanticus</name>
    <dbReference type="NCBI Taxonomy" id="32597"/>
    <lineage>
        <taxon>Eukaryota</taxon>
        <taxon>Sar</taxon>
        <taxon>Alveolata</taxon>
        <taxon>Perkinsozoa</taxon>
        <taxon>Perkinsea</taxon>
        <taxon>Perkinsida</taxon>
        <taxon>Perkinsidae</taxon>
        <taxon>Perkinsus</taxon>
    </lineage>
</organism>
<dbReference type="AlphaFoldDB" id="A0A7J6QZR9"/>
<evidence type="ECO:0000313" key="2">
    <source>
        <dbReference type="Proteomes" id="UP000574390"/>
    </source>
</evidence>
<proteinExistence type="predicted"/>
<dbReference type="Proteomes" id="UP000574390">
    <property type="component" value="Unassembled WGS sequence"/>
</dbReference>
<dbReference type="EMBL" id="JABANM010026028">
    <property type="protein sequence ID" value="KAF4713631.1"/>
    <property type="molecule type" value="Genomic_DNA"/>
</dbReference>
<name>A0A7J6QZR9_PEROL</name>